<accession>A0A2M8AJG4</accession>
<dbReference type="EMBL" id="PFUO01000041">
    <property type="protein sequence ID" value="PJB17481.1"/>
    <property type="molecule type" value="Genomic_DNA"/>
</dbReference>
<protein>
    <submittedName>
        <fullName evidence="1">Uncharacterized protein</fullName>
    </submittedName>
</protein>
<reference evidence="2" key="1">
    <citation type="submission" date="2017-09" db="EMBL/GenBank/DDBJ databases">
        <title>Depth-based differentiation of microbial function through sediment-hosted aquifers and enrichment of novel symbionts in the deep terrestrial subsurface.</title>
        <authorList>
            <person name="Probst A.J."/>
            <person name="Ladd B."/>
            <person name="Jarett J.K."/>
            <person name="Geller-Mcgrath D.E."/>
            <person name="Sieber C.M.K."/>
            <person name="Emerson J.B."/>
            <person name="Anantharaman K."/>
            <person name="Thomas B.C."/>
            <person name="Malmstrom R."/>
            <person name="Stieglmeier M."/>
            <person name="Klingl A."/>
            <person name="Woyke T."/>
            <person name="Ryan C.M."/>
            <person name="Banfield J.F."/>
        </authorList>
    </citation>
    <scope>NUCLEOTIDE SEQUENCE [LARGE SCALE GENOMIC DNA]</scope>
</reference>
<evidence type="ECO:0000313" key="2">
    <source>
        <dbReference type="Proteomes" id="UP000230611"/>
    </source>
</evidence>
<evidence type="ECO:0000313" key="1">
    <source>
        <dbReference type="EMBL" id="PJB17481.1"/>
    </source>
</evidence>
<organism evidence="1 2">
    <name type="scientific">Candidatus Falkowbacteria bacterium CG_4_9_14_3_um_filter_38_19</name>
    <dbReference type="NCBI Taxonomy" id="1974559"/>
    <lineage>
        <taxon>Bacteria</taxon>
        <taxon>Candidatus Falkowiibacteriota</taxon>
    </lineage>
</organism>
<name>A0A2M8AJG4_9BACT</name>
<comment type="caution">
    <text evidence="1">The sequence shown here is derived from an EMBL/GenBank/DDBJ whole genome shotgun (WGS) entry which is preliminary data.</text>
</comment>
<proteinExistence type="predicted"/>
<sequence length="85" mass="9555">MQLATFLKSVTPGTKVVAHLGLKRKIHKNAEDIKTILASRLKELGIENFSINCYLKRRGKNSFSVNPDAINVFLNGPDFKISRNQ</sequence>
<dbReference type="Proteomes" id="UP000230611">
    <property type="component" value="Unassembled WGS sequence"/>
</dbReference>
<gene>
    <name evidence="1" type="ORF">CO116_00810</name>
</gene>
<dbReference type="AlphaFoldDB" id="A0A2M8AJG4"/>